<keyword evidence="1" id="KW-0812">Transmembrane</keyword>
<evidence type="ECO:0000256" key="1">
    <source>
        <dbReference type="SAM" id="Phobius"/>
    </source>
</evidence>
<organism evidence="3 4">
    <name type="scientific">Aphanomyces stellatus</name>
    <dbReference type="NCBI Taxonomy" id="120398"/>
    <lineage>
        <taxon>Eukaryota</taxon>
        <taxon>Sar</taxon>
        <taxon>Stramenopiles</taxon>
        <taxon>Oomycota</taxon>
        <taxon>Saprolegniomycetes</taxon>
        <taxon>Saprolegniales</taxon>
        <taxon>Verrucalvaceae</taxon>
        <taxon>Aphanomyces</taxon>
    </lineage>
</organism>
<dbReference type="AlphaFoldDB" id="A0A485LJ15"/>
<keyword evidence="1" id="KW-0472">Membrane</keyword>
<protein>
    <submittedName>
        <fullName evidence="3">Aste57867_21982 protein</fullName>
    </submittedName>
</protein>
<feature type="transmembrane region" description="Helical" evidence="1">
    <location>
        <begin position="73"/>
        <end position="92"/>
    </location>
</feature>
<feature type="transmembrane region" description="Helical" evidence="1">
    <location>
        <begin position="47"/>
        <end position="67"/>
    </location>
</feature>
<feature type="transmembrane region" description="Helical" evidence="1">
    <location>
        <begin position="125"/>
        <end position="143"/>
    </location>
</feature>
<keyword evidence="1" id="KW-1133">Transmembrane helix</keyword>
<keyword evidence="4" id="KW-1185">Reference proteome</keyword>
<name>A0A485LJ15_9STRA</name>
<reference evidence="3 4" key="1">
    <citation type="submission" date="2019-03" db="EMBL/GenBank/DDBJ databases">
        <authorList>
            <person name="Gaulin E."/>
            <person name="Dumas B."/>
        </authorList>
    </citation>
    <scope>NUCLEOTIDE SEQUENCE [LARGE SCALE GENOMIC DNA]</scope>
    <source>
        <strain evidence="3">CBS 568.67</strain>
    </source>
</reference>
<dbReference type="Proteomes" id="UP000332933">
    <property type="component" value="Unassembled WGS sequence"/>
</dbReference>
<evidence type="ECO:0000313" key="4">
    <source>
        <dbReference type="Proteomes" id="UP000332933"/>
    </source>
</evidence>
<evidence type="ECO:0000313" key="2">
    <source>
        <dbReference type="EMBL" id="KAF0686196.1"/>
    </source>
</evidence>
<accession>A0A485LJ15</accession>
<dbReference type="EMBL" id="CAADRA010007039">
    <property type="protein sequence ID" value="VFT98650.1"/>
    <property type="molecule type" value="Genomic_DNA"/>
</dbReference>
<gene>
    <name evidence="3" type="primary">Aste57867_21982</name>
    <name evidence="2" type="ORF">As57867_021913</name>
    <name evidence="3" type="ORF">ASTE57867_21982</name>
</gene>
<reference evidence="2" key="2">
    <citation type="submission" date="2019-06" db="EMBL/GenBank/DDBJ databases">
        <title>Genomics analysis of Aphanomyces spp. identifies a new class of oomycete effector associated with host adaptation.</title>
        <authorList>
            <person name="Gaulin E."/>
        </authorList>
    </citation>
    <scope>NUCLEOTIDE SEQUENCE</scope>
    <source>
        <strain evidence="2">CBS 578.67</strain>
    </source>
</reference>
<evidence type="ECO:0000313" key="3">
    <source>
        <dbReference type="EMBL" id="VFT98650.1"/>
    </source>
</evidence>
<sequence>MLGFVLVIASSAYVGPIVLPLDAVNVIVVTATAARTVLLLHRDAMTVTKFVGTLTLFSSYLLLLVVIGSDLSVHVLGPLVVVLMGSVLMDHGRRRPSPLVTLAHAALFLWNIHSSVAAFPTMTHRFSVVGFSLLTLCITKYDYEIRPKAASDNALTHEASKDM</sequence>
<proteinExistence type="predicted"/>
<dbReference type="EMBL" id="VJMH01007013">
    <property type="protein sequence ID" value="KAF0686196.1"/>
    <property type="molecule type" value="Genomic_DNA"/>
</dbReference>